<keyword evidence="9" id="KW-0812">Transmembrane</keyword>
<evidence type="ECO:0000256" key="3">
    <source>
        <dbReference type="ARBA" id="ARBA00022523"/>
    </source>
</evidence>
<comment type="similarity">
    <text evidence="2">Belongs to the C-terminally encoded plant signaling peptide (CEP) family.</text>
</comment>
<dbReference type="InterPro" id="IPR033250">
    <property type="entry name" value="CEP"/>
</dbReference>
<dbReference type="Proteomes" id="UP001153076">
    <property type="component" value="Unassembled WGS sequence"/>
</dbReference>
<proteinExistence type="inferred from homology"/>
<name>A0A9Q1KWC3_9CARY</name>
<dbReference type="GO" id="GO:1901371">
    <property type="term" value="P:regulation of leaf morphogenesis"/>
    <property type="evidence" value="ECO:0007669"/>
    <property type="project" value="TreeGrafter"/>
</dbReference>
<dbReference type="GO" id="GO:0048046">
    <property type="term" value="C:apoplast"/>
    <property type="evidence" value="ECO:0007669"/>
    <property type="project" value="UniProtKB-SubCell"/>
</dbReference>
<feature type="transmembrane region" description="Helical" evidence="9">
    <location>
        <begin position="18"/>
        <end position="36"/>
    </location>
</feature>
<evidence type="ECO:0000256" key="4">
    <source>
        <dbReference type="ARBA" id="ARBA00022525"/>
    </source>
</evidence>
<dbReference type="GO" id="GO:0048364">
    <property type="term" value="P:root development"/>
    <property type="evidence" value="ECO:0007669"/>
    <property type="project" value="InterPro"/>
</dbReference>
<protein>
    <submittedName>
        <fullName evidence="10">Uncharacterized protein</fullName>
    </submittedName>
</protein>
<keyword evidence="7" id="KW-0379">Hydroxylation</keyword>
<dbReference type="GO" id="GO:0005179">
    <property type="term" value="F:hormone activity"/>
    <property type="evidence" value="ECO:0007669"/>
    <property type="project" value="UniProtKB-KW"/>
</dbReference>
<evidence type="ECO:0000256" key="2">
    <source>
        <dbReference type="ARBA" id="ARBA00008963"/>
    </source>
</evidence>
<keyword evidence="6" id="KW-0732">Signal</keyword>
<evidence type="ECO:0000313" key="11">
    <source>
        <dbReference type="Proteomes" id="UP001153076"/>
    </source>
</evidence>
<evidence type="ECO:0000256" key="9">
    <source>
        <dbReference type="SAM" id="Phobius"/>
    </source>
</evidence>
<reference evidence="10" key="1">
    <citation type="submission" date="2022-04" db="EMBL/GenBank/DDBJ databases">
        <title>Carnegiea gigantea Genome sequencing and assembly v2.</title>
        <authorList>
            <person name="Copetti D."/>
            <person name="Sanderson M.J."/>
            <person name="Burquez A."/>
            <person name="Wojciechowski M.F."/>
        </authorList>
    </citation>
    <scope>NUCLEOTIDE SEQUENCE</scope>
    <source>
        <strain evidence="10">SGP5-SGP5p</strain>
        <tissue evidence="10">Aerial part</tissue>
    </source>
</reference>
<comment type="caution">
    <text evidence="10">The sequence shown here is derived from an EMBL/GenBank/DDBJ whole genome shotgun (WGS) entry which is preliminary data.</text>
</comment>
<keyword evidence="3" id="KW-0052">Apoplast</keyword>
<organism evidence="10 11">
    <name type="scientific">Carnegiea gigantea</name>
    <dbReference type="NCBI Taxonomy" id="171969"/>
    <lineage>
        <taxon>Eukaryota</taxon>
        <taxon>Viridiplantae</taxon>
        <taxon>Streptophyta</taxon>
        <taxon>Embryophyta</taxon>
        <taxon>Tracheophyta</taxon>
        <taxon>Spermatophyta</taxon>
        <taxon>Magnoliopsida</taxon>
        <taxon>eudicotyledons</taxon>
        <taxon>Gunneridae</taxon>
        <taxon>Pentapetalae</taxon>
        <taxon>Caryophyllales</taxon>
        <taxon>Cactineae</taxon>
        <taxon>Cactaceae</taxon>
        <taxon>Cactoideae</taxon>
        <taxon>Echinocereeae</taxon>
        <taxon>Carnegiea</taxon>
    </lineage>
</organism>
<dbReference type="OrthoDB" id="1675975at2759"/>
<dbReference type="GO" id="GO:1902025">
    <property type="term" value="P:nitrate import"/>
    <property type="evidence" value="ECO:0007669"/>
    <property type="project" value="TreeGrafter"/>
</dbReference>
<evidence type="ECO:0000256" key="5">
    <source>
        <dbReference type="ARBA" id="ARBA00022702"/>
    </source>
</evidence>
<keyword evidence="4" id="KW-0964">Secreted</keyword>
<feature type="region of interest" description="Disordered" evidence="8">
    <location>
        <begin position="90"/>
        <end position="191"/>
    </location>
</feature>
<dbReference type="GO" id="GO:0006995">
    <property type="term" value="P:cellular response to nitrogen starvation"/>
    <property type="evidence" value="ECO:0007669"/>
    <property type="project" value="UniProtKB-ARBA"/>
</dbReference>
<sequence length="191" mass="20573">MAASGHVHRTVIMSKLNIVHIFALVFTLVLCYNIILAEGRVMKCESIVQASDKEVEISNHYKGDTILSKFLGGTKELKLNVGHKRILEDDSGDFQPASLERNPGAGRGYRFTEDSRDFGPTAPGRSPGAGHKHQLVQDSGDFRPTSPRGSPGTSHDQRLLVEDSGDFRPTAPGRSPGAGHGLASGLIEESN</sequence>
<accession>A0A9Q1KWC3</accession>
<evidence type="ECO:0000313" key="10">
    <source>
        <dbReference type="EMBL" id="KAJ8450772.1"/>
    </source>
</evidence>
<evidence type="ECO:0000256" key="7">
    <source>
        <dbReference type="ARBA" id="ARBA00023278"/>
    </source>
</evidence>
<evidence type="ECO:0000256" key="6">
    <source>
        <dbReference type="ARBA" id="ARBA00022729"/>
    </source>
</evidence>
<gene>
    <name evidence="10" type="ORF">Cgig2_021244</name>
</gene>
<evidence type="ECO:0000256" key="1">
    <source>
        <dbReference type="ARBA" id="ARBA00004271"/>
    </source>
</evidence>
<comment type="subcellular location">
    <subcellularLocation>
        <location evidence="1">Secreted</location>
        <location evidence="1">Extracellular space</location>
        <location evidence="1">Apoplast</location>
    </subcellularLocation>
</comment>
<keyword evidence="9" id="KW-0472">Membrane</keyword>
<evidence type="ECO:0000256" key="8">
    <source>
        <dbReference type="SAM" id="MobiDB-lite"/>
    </source>
</evidence>
<dbReference type="GO" id="GO:2000280">
    <property type="term" value="P:regulation of root development"/>
    <property type="evidence" value="ECO:0007669"/>
    <property type="project" value="TreeGrafter"/>
</dbReference>
<keyword evidence="9" id="KW-1133">Transmembrane helix</keyword>
<dbReference type="AlphaFoldDB" id="A0A9Q1KWC3"/>
<dbReference type="EMBL" id="JAKOGI010000013">
    <property type="protein sequence ID" value="KAJ8450772.1"/>
    <property type="molecule type" value="Genomic_DNA"/>
</dbReference>
<dbReference type="PANTHER" id="PTHR33348">
    <property type="entry name" value="PRECURSOR OF CEP5"/>
    <property type="match status" value="1"/>
</dbReference>
<keyword evidence="11" id="KW-1185">Reference proteome</keyword>
<keyword evidence="5" id="KW-0372">Hormone</keyword>
<dbReference type="PANTHER" id="PTHR33348:SF44">
    <property type="entry name" value="PRECURSOR OF CEP6"/>
    <property type="match status" value="1"/>
</dbReference>